<keyword evidence="2" id="KW-1185">Reference proteome</keyword>
<gene>
    <name evidence="1" type="ORF">J2Z69_002685</name>
</gene>
<proteinExistence type="predicted"/>
<dbReference type="RefSeq" id="WP_209863306.1">
    <property type="nucleotide sequence ID" value="NZ_JAGGLD010000004.1"/>
</dbReference>
<accession>A0ABS4JKP1</accession>
<dbReference type="EMBL" id="JAGGLD010000004">
    <property type="protein sequence ID" value="MBP2001640.1"/>
    <property type="molecule type" value="Genomic_DNA"/>
</dbReference>
<evidence type="ECO:0000313" key="1">
    <source>
        <dbReference type="EMBL" id="MBP2001640.1"/>
    </source>
</evidence>
<protein>
    <submittedName>
        <fullName evidence="1">Uncharacterized protein</fullName>
    </submittedName>
</protein>
<name>A0ABS4JKP1_9BACL</name>
<comment type="caution">
    <text evidence="1">The sequence shown here is derived from an EMBL/GenBank/DDBJ whole genome shotgun (WGS) entry which is preliminary data.</text>
</comment>
<evidence type="ECO:0000313" key="2">
    <source>
        <dbReference type="Proteomes" id="UP001519288"/>
    </source>
</evidence>
<reference evidence="1 2" key="1">
    <citation type="submission" date="2021-03" db="EMBL/GenBank/DDBJ databases">
        <title>Genomic Encyclopedia of Type Strains, Phase IV (KMG-IV): sequencing the most valuable type-strain genomes for metagenomic binning, comparative biology and taxonomic classification.</title>
        <authorList>
            <person name="Goeker M."/>
        </authorList>
    </citation>
    <scope>NUCLEOTIDE SEQUENCE [LARGE SCALE GENOMIC DNA]</scope>
    <source>
        <strain evidence="1 2">DSM 26806</strain>
    </source>
</reference>
<organism evidence="1 2">
    <name type="scientific">Paenibacillus shirakamiensis</name>
    <dbReference type="NCBI Taxonomy" id="1265935"/>
    <lineage>
        <taxon>Bacteria</taxon>
        <taxon>Bacillati</taxon>
        <taxon>Bacillota</taxon>
        <taxon>Bacilli</taxon>
        <taxon>Bacillales</taxon>
        <taxon>Paenibacillaceae</taxon>
        <taxon>Paenibacillus</taxon>
    </lineage>
</organism>
<dbReference type="Proteomes" id="UP001519288">
    <property type="component" value="Unassembled WGS sequence"/>
</dbReference>
<sequence length="101" mass="11544">MECIVHFNVVHPDKVKELRGLILLEAGTKPTEADFLSMFSDMGFQLIVKDREKLIFAPTDPGADYKEIRIRELDTGEDKYVEDKDLKSVITNLLPPTQRPI</sequence>